<dbReference type="Gene3D" id="1.25.40.10">
    <property type="entry name" value="Tetratricopeptide repeat domain"/>
    <property type="match status" value="2"/>
</dbReference>
<dbReference type="Proteomes" id="UP000310066">
    <property type="component" value="Unassembled WGS sequence"/>
</dbReference>
<evidence type="ECO:0000313" key="7">
    <source>
        <dbReference type="EMBL" id="TKA45840.1"/>
    </source>
</evidence>
<feature type="compositionally biased region" description="Basic and acidic residues" evidence="6">
    <location>
        <begin position="61"/>
        <end position="71"/>
    </location>
</feature>
<organism evidence="7 8">
    <name type="scientific">Friedmanniomyces endolithicus</name>
    <dbReference type="NCBI Taxonomy" id="329885"/>
    <lineage>
        <taxon>Eukaryota</taxon>
        <taxon>Fungi</taxon>
        <taxon>Dikarya</taxon>
        <taxon>Ascomycota</taxon>
        <taxon>Pezizomycotina</taxon>
        <taxon>Dothideomycetes</taxon>
        <taxon>Dothideomycetidae</taxon>
        <taxon>Mycosphaerellales</taxon>
        <taxon>Teratosphaeriaceae</taxon>
        <taxon>Friedmanniomyces</taxon>
    </lineage>
</organism>
<dbReference type="PANTHER" id="PTHR47447:SF23">
    <property type="entry name" value="PENTACOTRIPEPTIDE-REPEAT REGION OF PRORP DOMAIN-CONTAINING PROTEIN"/>
    <property type="match status" value="1"/>
</dbReference>
<feature type="region of interest" description="Disordered" evidence="6">
    <location>
        <begin position="58"/>
        <end position="135"/>
    </location>
</feature>
<dbReference type="STRING" id="329885.A0A4U0VAA2"/>
<protein>
    <submittedName>
        <fullName evidence="7">Uncharacterized protein</fullName>
    </submittedName>
</protein>
<feature type="compositionally biased region" description="Basic and acidic residues" evidence="6">
    <location>
        <begin position="159"/>
        <end position="187"/>
    </location>
</feature>
<dbReference type="AlphaFoldDB" id="A0A4U0VAA2"/>
<evidence type="ECO:0000256" key="6">
    <source>
        <dbReference type="SAM" id="MobiDB-lite"/>
    </source>
</evidence>
<evidence type="ECO:0000256" key="5">
    <source>
        <dbReference type="PROSITE-ProRule" id="PRU00708"/>
    </source>
</evidence>
<dbReference type="NCBIfam" id="TIGR00756">
    <property type="entry name" value="PPR"/>
    <property type="match status" value="2"/>
</dbReference>
<gene>
    <name evidence="7" type="ORF">B0A54_03525</name>
</gene>
<evidence type="ECO:0000256" key="3">
    <source>
        <dbReference type="ARBA" id="ARBA00044493"/>
    </source>
</evidence>
<dbReference type="Pfam" id="PF13812">
    <property type="entry name" value="PPR_3"/>
    <property type="match status" value="1"/>
</dbReference>
<sequence length="1224" mass="137825">MSPIPSELPFAPYGSARVGSKRASKSLEETAKAWATPTDAPFLDFLYPPQALAWMKRTNGHQRERSLKRLPEGFTRPSRGYASQAPAQAEEEGTLQVPQHGVLQDKETTEDSRGNDGVETSEDTAQLGGEGQSKDHLTAYIPIGAGDTRPATFLEELLNRRPATDEVRRNKDEDPADHVPPDLDTGIHADSPADLAEAVHDDKKGPQDMPAPRAEVENEDPARLLATTKRVLEMYDARDAARKDDPRLKSKMLIWLSSQRNSEADIRCAELYRSLALEHRTVAVYQAALAVFLRRSLHVHAFRLHMEALKNVQDDVQVTKTFFEYTIEQQRWQLAINIEAQYRLRNAEGVAAFWLQVSETPGLIRKALDLAKHVHTLSRARTINAQVRRFCGRFYAEALAQEIRRTDTATIDRSFERSGKPKGAMGRLYVHLDHLGDDAPRFYERMILSLINHRRSTWVDSRLYLVVSYAFLMLHSTEHRISENVLMALLKTLTRDWETLQPRKGPQYILNVDTLQGDWVKHYGVVSKAAMQHLLTWDASRGRQNHFGTKLEYYKEHYPDYEDQKSVLASTVYLHARRCDLEKAQAAFDEAVRLTAQHDELPPLPCWNALIHAHSRVNDIEGGVRRLQSLIDKGFKPTVFSFHPVTEMLAKRGDVESVKKMLAQYDDFATEQRHTALTGSLLTAHVNSEGIEEAELVLKDLIPEVKSGKVRGALTGGFNILLTGHALRRDLDATMRTYRWMFTEGIRMDANTYAALIQAFTVHRQTNSAYKILRVVMRDKRLEPTAFHYALVMTGYVNQGNYNTALEVHQSMRQRNIEPTVSSNEIYLKAMALHEQEEKPVSDVLGEEAIALETTMRRMKELLRFSSDGKELAAKQPRLGRGLGRGLGPPATASPSSYVRFLIYAHGRRRCLTAVKELFSMYQDKVGELGPADAQAPLALLTTLMTANLRAQQHDEVERCWYLAKEQADELARAVPVPQLRPAIAREEPQPDLLQIQASGPTDADEIGFQISDVTAADHLSSPTAASRVLVHDGKRQLLGPEPITALQHILSRPLRCYLYSLSTQGRTADLLSTATKVLSQGYTLDNRTWNAFIELLCQASPPLVLLAFTLTERFLIPHFRGWKSTHAPKFSAYVERTQYTRAPHLRPGQLMPQYNTLVVLASALLQLRRAEATGRLGGATAGGMEKYVGTARLVLEQAPKTVLAVRTMPTVDDAQQNKFLRRE</sequence>
<accession>A0A4U0VAA2</accession>
<feature type="repeat" description="PPR" evidence="5">
    <location>
        <begin position="603"/>
        <end position="637"/>
    </location>
</feature>
<evidence type="ECO:0000313" key="8">
    <source>
        <dbReference type="Proteomes" id="UP000310066"/>
    </source>
</evidence>
<comment type="similarity">
    <text evidence="1">Belongs to the CCM1 family.</text>
</comment>
<evidence type="ECO:0000256" key="2">
    <source>
        <dbReference type="ARBA" id="ARBA00022737"/>
    </source>
</evidence>
<dbReference type="PANTHER" id="PTHR47447">
    <property type="entry name" value="OS03G0856100 PROTEIN"/>
    <property type="match status" value="1"/>
</dbReference>
<proteinExistence type="inferred from homology"/>
<comment type="caution">
    <text evidence="7">The sequence shown here is derived from an EMBL/GenBank/DDBJ whole genome shotgun (WGS) entry which is preliminary data.</text>
</comment>
<feature type="region of interest" description="Disordered" evidence="6">
    <location>
        <begin position="159"/>
        <end position="221"/>
    </location>
</feature>
<feature type="compositionally biased region" description="Basic and acidic residues" evidence="6">
    <location>
        <begin position="197"/>
        <end position="206"/>
    </location>
</feature>
<feature type="region of interest" description="Disordered" evidence="6">
    <location>
        <begin position="1"/>
        <end position="34"/>
    </location>
</feature>
<evidence type="ECO:0000256" key="4">
    <source>
        <dbReference type="ARBA" id="ARBA00044511"/>
    </source>
</evidence>
<dbReference type="InterPro" id="IPR002885">
    <property type="entry name" value="PPR_rpt"/>
</dbReference>
<comment type="subunit">
    <text evidence="4">Binds to mitochondrial small subunit 15S rRNA.</text>
</comment>
<dbReference type="OrthoDB" id="185373at2759"/>
<keyword evidence="2" id="KW-0677">Repeat</keyword>
<feature type="repeat" description="PPR" evidence="5">
    <location>
        <begin position="785"/>
        <end position="819"/>
    </location>
</feature>
<feature type="compositionally biased region" description="Basic and acidic residues" evidence="6">
    <location>
        <begin position="103"/>
        <end position="116"/>
    </location>
</feature>
<dbReference type="EMBL" id="NAJP01000010">
    <property type="protein sequence ID" value="TKA45840.1"/>
    <property type="molecule type" value="Genomic_DNA"/>
</dbReference>
<dbReference type="PROSITE" id="PS51375">
    <property type="entry name" value="PPR"/>
    <property type="match status" value="3"/>
</dbReference>
<comment type="function">
    <text evidence="3">Regulates mitochondrial small subunit maturation by controlling 15S rRNA 5'-end processing. Localizes to the 5' precursor of the 15S rRNA in a position that is subsequently occupied by mS47 in the mature yeast mtSSU. Uses structure and sequence-specific RNA recognition, binding to a single-stranded region of the precursor and specifically recognizing bases -6 to -1. The exchange of Ccm1 for mS47 is coupled to the irreversible removal of precursor rRNA that is accompanied by conformational changes of the mitoribosomal proteins uS5m and mS26. These conformational changes signal completion of 5'-end rRNA processing through protection of the mature 5'-end of the 15S rRNA and stabilization of mS47. The removal of the 5' precursor together with the dissociation of Ccm1 may be catalyzed by the 5'-3' exoribonuclease Pet127. Involved in the specific removal of group I introns in mitochondrial encoded transcripts.</text>
</comment>
<evidence type="ECO:0000256" key="1">
    <source>
        <dbReference type="ARBA" id="ARBA00006192"/>
    </source>
</evidence>
<feature type="repeat" description="PPR" evidence="5">
    <location>
        <begin position="749"/>
        <end position="784"/>
    </location>
</feature>
<name>A0A4U0VAA2_9PEZI</name>
<reference evidence="7 8" key="1">
    <citation type="submission" date="2017-03" db="EMBL/GenBank/DDBJ databases">
        <title>Genomes of endolithic fungi from Antarctica.</title>
        <authorList>
            <person name="Coleine C."/>
            <person name="Masonjones S."/>
            <person name="Stajich J.E."/>
        </authorList>
    </citation>
    <scope>NUCLEOTIDE SEQUENCE [LARGE SCALE GENOMIC DNA]</scope>
    <source>
        <strain evidence="7 8">CCFEE 5311</strain>
    </source>
</reference>
<dbReference type="InterPro" id="IPR011990">
    <property type="entry name" value="TPR-like_helical_dom_sf"/>
</dbReference>